<gene>
    <name evidence="1" type="ORF">SDC9_161643</name>
</gene>
<proteinExistence type="predicted"/>
<dbReference type="EMBL" id="VSSQ01060917">
    <property type="protein sequence ID" value="MPN14317.1"/>
    <property type="molecule type" value="Genomic_DNA"/>
</dbReference>
<name>A0A645FIX6_9ZZZZ</name>
<protein>
    <submittedName>
        <fullName evidence="1">Uncharacterized protein</fullName>
    </submittedName>
</protein>
<organism evidence="1">
    <name type="scientific">bioreactor metagenome</name>
    <dbReference type="NCBI Taxonomy" id="1076179"/>
    <lineage>
        <taxon>unclassified sequences</taxon>
        <taxon>metagenomes</taxon>
        <taxon>ecological metagenomes</taxon>
    </lineage>
</organism>
<sequence>MKIIGVHPNDNTATVYLLIQDLLEIIKENGNQLKVVGIPQ</sequence>
<dbReference type="AlphaFoldDB" id="A0A645FIX6"/>
<evidence type="ECO:0000313" key="1">
    <source>
        <dbReference type="EMBL" id="MPN14317.1"/>
    </source>
</evidence>
<comment type="caution">
    <text evidence="1">The sequence shown here is derived from an EMBL/GenBank/DDBJ whole genome shotgun (WGS) entry which is preliminary data.</text>
</comment>
<accession>A0A645FIX6</accession>
<reference evidence="1" key="1">
    <citation type="submission" date="2019-08" db="EMBL/GenBank/DDBJ databases">
        <authorList>
            <person name="Kucharzyk K."/>
            <person name="Murdoch R.W."/>
            <person name="Higgins S."/>
            <person name="Loffler F."/>
        </authorList>
    </citation>
    <scope>NUCLEOTIDE SEQUENCE</scope>
</reference>